<evidence type="ECO:0000313" key="2">
    <source>
        <dbReference type="EMBL" id="MFD0760492.1"/>
    </source>
</evidence>
<sequence>MKKIVTLVLLALASISYAQNTSLKEINIKGNLTEVTLFYENGMVMQHGFYTKEGKLHASWESYNLDGSLKCYATYNNGIKVGVWTYWSENKITKVKYKDNKIINIIEVDKDKRIKNSY</sequence>
<dbReference type="SUPFAM" id="SSF82185">
    <property type="entry name" value="Histone H3 K4-specific methyltransferase SET7/9 N-terminal domain"/>
    <property type="match status" value="1"/>
</dbReference>
<accession>A0ABW2Z2Q3</accession>
<dbReference type="Gene3D" id="3.90.930.1">
    <property type="match status" value="1"/>
</dbReference>
<proteinExistence type="predicted"/>
<evidence type="ECO:0000313" key="3">
    <source>
        <dbReference type="Proteomes" id="UP001597032"/>
    </source>
</evidence>
<dbReference type="EMBL" id="JBHTIC010000002">
    <property type="protein sequence ID" value="MFD0760492.1"/>
    <property type="molecule type" value="Genomic_DNA"/>
</dbReference>
<evidence type="ECO:0000256" key="1">
    <source>
        <dbReference type="SAM" id="SignalP"/>
    </source>
</evidence>
<comment type="caution">
    <text evidence="2">The sequence shown here is derived from an EMBL/GenBank/DDBJ whole genome shotgun (WGS) entry which is preliminary data.</text>
</comment>
<name>A0ABW2Z2Q3_9FLAO</name>
<feature type="chain" id="PRO_5047147551" evidence="1">
    <location>
        <begin position="19"/>
        <end position="118"/>
    </location>
</feature>
<keyword evidence="1" id="KW-0732">Signal</keyword>
<protein>
    <submittedName>
        <fullName evidence="2">Toxin-antitoxin system YwqK family antitoxin</fullName>
    </submittedName>
</protein>
<feature type="signal peptide" evidence="1">
    <location>
        <begin position="1"/>
        <end position="18"/>
    </location>
</feature>
<keyword evidence="3" id="KW-1185">Reference proteome</keyword>
<organism evidence="2 3">
    <name type="scientific">Lutibacter aestuarii</name>
    <dbReference type="NCBI Taxonomy" id="861111"/>
    <lineage>
        <taxon>Bacteria</taxon>
        <taxon>Pseudomonadati</taxon>
        <taxon>Bacteroidota</taxon>
        <taxon>Flavobacteriia</taxon>
        <taxon>Flavobacteriales</taxon>
        <taxon>Flavobacteriaceae</taxon>
        <taxon>Lutibacter</taxon>
    </lineage>
</organism>
<gene>
    <name evidence="2" type="ORF">ACFQZW_00185</name>
</gene>
<reference evidence="3" key="1">
    <citation type="journal article" date="2019" name="Int. J. Syst. Evol. Microbiol.">
        <title>The Global Catalogue of Microorganisms (GCM) 10K type strain sequencing project: providing services to taxonomists for standard genome sequencing and annotation.</title>
        <authorList>
            <consortium name="The Broad Institute Genomics Platform"/>
            <consortium name="The Broad Institute Genome Sequencing Center for Infectious Disease"/>
            <person name="Wu L."/>
            <person name="Ma J."/>
        </authorList>
    </citation>
    <scope>NUCLEOTIDE SEQUENCE [LARGE SCALE GENOMIC DNA]</scope>
    <source>
        <strain evidence="3">CCUG 60022</strain>
    </source>
</reference>
<dbReference type="Proteomes" id="UP001597032">
    <property type="component" value="Unassembled WGS sequence"/>
</dbReference>
<dbReference type="RefSeq" id="WP_298288927.1">
    <property type="nucleotide sequence ID" value="NZ_JBHTIC010000002.1"/>
</dbReference>